<gene>
    <name evidence="11" type="ordered locus">Hore_23390</name>
</gene>
<dbReference type="SUPFAM" id="SSF50182">
    <property type="entry name" value="Sm-like ribonucleoproteins"/>
    <property type="match status" value="1"/>
</dbReference>
<evidence type="ECO:0000256" key="2">
    <source>
        <dbReference type="ARBA" id="ARBA00008017"/>
    </source>
</evidence>
<feature type="transmembrane region" description="Helical" evidence="7">
    <location>
        <begin position="76"/>
        <end position="93"/>
    </location>
</feature>
<feature type="domain" description="Mechanosensitive ion channel transmembrane helices 2/3" evidence="10">
    <location>
        <begin position="76"/>
        <end position="116"/>
    </location>
</feature>
<dbReference type="Gene3D" id="1.10.287.1260">
    <property type="match status" value="1"/>
</dbReference>
<keyword evidence="4 7" id="KW-0812">Transmembrane</keyword>
<dbReference type="GO" id="GO:0005886">
    <property type="term" value="C:plasma membrane"/>
    <property type="evidence" value="ECO:0007669"/>
    <property type="project" value="UniProtKB-SubCell"/>
</dbReference>
<dbReference type="InterPro" id="IPR049142">
    <property type="entry name" value="MS_channel_1st"/>
</dbReference>
<keyword evidence="6 7" id="KW-0472">Membrane</keyword>
<dbReference type="Gene3D" id="3.30.70.100">
    <property type="match status" value="1"/>
</dbReference>
<dbReference type="InterPro" id="IPR011066">
    <property type="entry name" value="MscS_channel_C_sf"/>
</dbReference>
<name>B8D1D2_HALOH</name>
<organism evidence="11 12">
    <name type="scientific">Halothermothrix orenii (strain H 168 / OCM 544 / DSM 9562)</name>
    <dbReference type="NCBI Taxonomy" id="373903"/>
    <lineage>
        <taxon>Bacteria</taxon>
        <taxon>Bacillati</taxon>
        <taxon>Bacillota</taxon>
        <taxon>Clostridia</taxon>
        <taxon>Halanaerobiales</taxon>
        <taxon>Halothermotrichaceae</taxon>
        <taxon>Halothermothrix</taxon>
    </lineage>
</organism>
<evidence type="ECO:0000256" key="4">
    <source>
        <dbReference type="ARBA" id="ARBA00022692"/>
    </source>
</evidence>
<comment type="subcellular location">
    <subcellularLocation>
        <location evidence="1">Cell membrane</location>
        <topology evidence="1">Multi-pass membrane protein</topology>
    </subcellularLocation>
</comment>
<dbReference type="Proteomes" id="UP000000719">
    <property type="component" value="Chromosome"/>
</dbReference>
<dbReference type="Pfam" id="PF21088">
    <property type="entry name" value="MS_channel_1st"/>
    <property type="match status" value="1"/>
</dbReference>
<comment type="similarity">
    <text evidence="2">Belongs to the MscS (TC 1.A.23) family.</text>
</comment>
<evidence type="ECO:0000313" key="11">
    <source>
        <dbReference type="EMBL" id="ACL71084.1"/>
    </source>
</evidence>
<dbReference type="KEGG" id="hor:Hore_23390"/>
<dbReference type="InterPro" id="IPR010920">
    <property type="entry name" value="LSM_dom_sf"/>
</dbReference>
<evidence type="ECO:0000256" key="7">
    <source>
        <dbReference type="SAM" id="Phobius"/>
    </source>
</evidence>
<dbReference type="eggNOG" id="COG0668">
    <property type="taxonomic scope" value="Bacteria"/>
</dbReference>
<keyword evidence="5 7" id="KW-1133">Transmembrane helix</keyword>
<dbReference type="InterPro" id="IPR045276">
    <property type="entry name" value="YbiO_bact"/>
</dbReference>
<keyword evidence="3" id="KW-1003">Cell membrane</keyword>
<evidence type="ECO:0000256" key="6">
    <source>
        <dbReference type="ARBA" id="ARBA00023136"/>
    </source>
</evidence>
<evidence type="ECO:0000256" key="5">
    <source>
        <dbReference type="ARBA" id="ARBA00022989"/>
    </source>
</evidence>
<accession>B8D1D2</accession>
<reference evidence="11 12" key="1">
    <citation type="journal article" date="2009" name="PLoS ONE">
        <title>Genome analysis of the anaerobic thermohalophilic bacterium Halothermothrix orenii.</title>
        <authorList>
            <person name="Mavromatis K."/>
            <person name="Ivanova N."/>
            <person name="Anderson I."/>
            <person name="Lykidis A."/>
            <person name="Hooper S.D."/>
            <person name="Sun H."/>
            <person name="Kunin V."/>
            <person name="Lapidus A."/>
            <person name="Hugenholtz P."/>
            <person name="Patel B."/>
            <person name="Kyrpides N.C."/>
        </authorList>
    </citation>
    <scope>NUCLEOTIDE SEQUENCE [LARGE SCALE GENOMIC DNA]</scope>
    <source>
        <strain evidence="12">H 168 / OCM 544 / DSM 9562</strain>
    </source>
</reference>
<feature type="domain" description="Mechanosensitive ion channel MscS" evidence="8">
    <location>
        <begin position="117"/>
        <end position="181"/>
    </location>
</feature>
<evidence type="ECO:0000259" key="9">
    <source>
        <dbReference type="Pfam" id="PF21082"/>
    </source>
</evidence>
<dbReference type="GO" id="GO:0008381">
    <property type="term" value="F:mechanosensitive monoatomic ion channel activity"/>
    <property type="evidence" value="ECO:0007669"/>
    <property type="project" value="InterPro"/>
</dbReference>
<dbReference type="Gene3D" id="2.30.30.60">
    <property type="match status" value="1"/>
</dbReference>
<dbReference type="InterPro" id="IPR023408">
    <property type="entry name" value="MscS_beta-dom_sf"/>
</dbReference>
<evidence type="ECO:0000259" key="8">
    <source>
        <dbReference type="Pfam" id="PF00924"/>
    </source>
</evidence>
<evidence type="ECO:0000313" key="12">
    <source>
        <dbReference type="Proteomes" id="UP000000719"/>
    </source>
</evidence>
<proteinExistence type="inferred from homology"/>
<dbReference type="SUPFAM" id="SSF82861">
    <property type="entry name" value="Mechanosensitive channel protein MscS (YggB), transmembrane region"/>
    <property type="match status" value="1"/>
</dbReference>
<evidence type="ECO:0000256" key="1">
    <source>
        <dbReference type="ARBA" id="ARBA00004651"/>
    </source>
</evidence>
<protein>
    <submittedName>
        <fullName evidence="11">MscS Mechanosensitive ion channel</fullName>
    </submittedName>
</protein>
<dbReference type="Pfam" id="PF21082">
    <property type="entry name" value="MS_channel_3rd"/>
    <property type="match status" value="1"/>
</dbReference>
<dbReference type="InterPro" id="IPR049278">
    <property type="entry name" value="MS_channel_C"/>
</dbReference>
<dbReference type="STRING" id="373903.Hore_23390"/>
<dbReference type="SUPFAM" id="SSF82689">
    <property type="entry name" value="Mechanosensitive channel protein MscS (YggB), C-terminal domain"/>
    <property type="match status" value="1"/>
</dbReference>
<dbReference type="EMBL" id="CP001098">
    <property type="protein sequence ID" value="ACL71084.1"/>
    <property type="molecule type" value="Genomic_DNA"/>
</dbReference>
<dbReference type="FunFam" id="1.10.287.1260:FF:000005">
    <property type="entry name" value="Mechanosensitive ion channel family protein"/>
    <property type="match status" value="1"/>
</dbReference>
<sequence length="299" mass="33584">MPLNWEEVIEIISGFFTFEFLSKYIIKIISIVITVAIAKITIKIGNKFIDNMLKKKKDDHVSERRRQTLNTLLKSILRYGVYFFMALIILSIFNVPIASLLAGAGIVSVAIGFGAQDLVKDIINGFFILFEDQYGVGDYIEAAGVTGVVEEIGLRSTFIRSFGGELHIIPNSEIKKVTNYSYGDMRVLVDVSVSYDESPSRVIEVLENLCYRIAEEKKDVITEGPTVLGVQELADSGMVIRIWARTIPMEQWYIGRYIKKRVKETLDEAGIEIPYPHMVLLTKDQKTGDLNTGNEGVGK</sequence>
<dbReference type="InterPro" id="IPR011014">
    <property type="entry name" value="MscS_channel_TM-2"/>
</dbReference>
<feature type="domain" description="Mechanosensitive ion channel MscS C-terminal" evidence="9">
    <location>
        <begin position="188"/>
        <end position="273"/>
    </location>
</feature>
<feature type="transmembrane region" description="Helical" evidence="7">
    <location>
        <begin position="24"/>
        <end position="42"/>
    </location>
</feature>
<evidence type="ECO:0000259" key="10">
    <source>
        <dbReference type="Pfam" id="PF21088"/>
    </source>
</evidence>
<dbReference type="RefSeq" id="WP_015924052.1">
    <property type="nucleotide sequence ID" value="NC_011899.1"/>
</dbReference>
<dbReference type="Pfam" id="PF00924">
    <property type="entry name" value="MS_channel_2nd"/>
    <property type="match status" value="1"/>
</dbReference>
<dbReference type="PANTHER" id="PTHR30460:SF0">
    <property type="entry name" value="MODERATE CONDUCTANCE MECHANOSENSITIVE CHANNEL YBIO"/>
    <property type="match status" value="1"/>
</dbReference>
<dbReference type="PANTHER" id="PTHR30460">
    <property type="entry name" value="MODERATE CONDUCTANCE MECHANOSENSITIVE CHANNEL YBIO"/>
    <property type="match status" value="1"/>
</dbReference>
<dbReference type="HOGENOM" id="CLU_037945_8_2_9"/>
<keyword evidence="12" id="KW-1185">Reference proteome</keyword>
<dbReference type="AlphaFoldDB" id="B8D1D2"/>
<dbReference type="OrthoDB" id="9809206at2"/>
<dbReference type="FunFam" id="2.30.30.60:FF:000001">
    <property type="entry name" value="MscS Mechanosensitive ion channel"/>
    <property type="match status" value="1"/>
</dbReference>
<evidence type="ECO:0000256" key="3">
    <source>
        <dbReference type="ARBA" id="ARBA00022475"/>
    </source>
</evidence>
<dbReference type="InterPro" id="IPR006685">
    <property type="entry name" value="MscS_channel_2nd"/>
</dbReference>